<keyword evidence="3" id="KW-1185">Reference proteome</keyword>
<feature type="region of interest" description="Disordered" evidence="1">
    <location>
        <begin position="1"/>
        <end position="36"/>
    </location>
</feature>
<comment type="caution">
    <text evidence="2">The sequence shown here is derived from an EMBL/GenBank/DDBJ whole genome shotgun (WGS) entry which is preliminary data.</text>
</comment>
<name>A0ABR1K3L1_9AGAR</name>
<protein>
    <submittedName>
        <fullName evidence="2">Uncharacterized protein</fullName>
    </submittedName>
</protein>
<proteinExistence type="predicted"/>
<evidence type="ECO:0000313" key="3">
    <source>
        <dbReference type="Proteomes" id="UP001498398"/>
    </source>
</evidence>
<accession>A0ABR1K3L1</accession>
<reference evidence="2 3" key="1">
    <citation type="submission" date="2024-01" db="EMBL/GenBank/DDBJ databases">
        <title>A draft genome for the cacao thread blight pathogen Marasmiellus scandens.</title>
        <authorList>
            <person name="Baruah I.K."/>
            <person name="Leung J."/>
            <person name="Bukari Y."/>
            <person name="Amoako-Attah I."/>
            <person name="Meinhardt L.W."/>
            <person name="Bailey B.A."/>
            <person name="Cohen S.P."/>
        </authorList>
    </citation>
    <scope>NUCLEOTIDE SEQUENCE [LARGE SCALE GENOMIC DNA]</scope>
    <source>
        <strain evidence="2 3">GH-19</strain>
    </source>
</reference>
<sequence>MEESKETDLVGDIGDDMNEAAIHERSSTSGDTEQAQIPPDCVDLFQESFETTLPPPPCPIPDNFLANLIPGNDRTPIERITDYTELVERLKDIGFQTVADLKNVTISRLEELLSSGFVAELQLDLWHKFGENYLPFLPLSQYAPFSDATVRARYRLPDVLVNKLESAKILGLHASVYTSEKKLVQCGLTPEERAELRWAETIWKNGH</sequence>
<dbReference type="Proteomes" id="UP001498398">
    <property type="component" value="Unassembled WGS sequence"/>
</dbReference>
<gene>
    <name evidence="2" type="ORF">VKT23_001630</name>
</gene>
<evidence type="ECO:0000256" key="1">
    <source>
        <dbReference type="SAM" id="MobiDB-lite"/>
    </source>
</evidence>
<evidence type="ECO:0000313" key="2">
    <source>
        <dbReference type="EMBL" id="KAK7470192.1"/>
    </source>
</evidence>
<dbReference type="EMBL" id="JBANRG010000002">
    <property type="protein sequence ID" value="KAK7470192.1"/>
    <property type="molecule type" value="Genomic_DNA"/>
</dbReference>
<organism evidence="2 3">
    <name type="scientific">Marasmiellus scandens</name>
    <dbReference type="NCBI Taxonomy" id="2682957"/>
    <lineage>
        <taxon>Eukaryota</taxon>
        <taxon>Fungi</taxon>
        <taxon>Dikarya</taxon>
        <taxon>Basidiomycota</taxon>
        <taxon>Agaricomycotina</taxon>
        <taxon>Agaricomycetes</taxon>
        <taxon>Agaricomycetidae</taxon>
        <taxon>Agaricales</taxon>
        <taxon>Marasmiineae</taxon>
        <taxon>Omphalotaceae</taxon>
        <taxon>Marasmiellus</taxon>
    </lineage>
</organism>